<keyword evidence="1" id="KW-0472">Membrane</keyword>
<comment type="caution">
    <text evidence="2">The sequence shown here is derived from an EMBL/GenBank/DDBJ whole genome shotgun (WGS) entry which is preliminary data.</text>
</comment>
<keyword evidence="1" id="KW-0812">Transmembrane</keyword>
<protein>
    <submittedName>
        <fullName evidence="2">ABCA9 protein</fullName>
    </submittedName>
</protein>
<reference evidence="2 3" key="1">
    <citation type="submission" date="2019-09" db="EMBL/GenBank/DDBJ databases">
        <title>Bird 10,000 Genomes (B10K) Project - Family phase.</title>
        <authorList>
            <person name="Zhang G."/>
        </authorList>
    </citation>
    <scope>NUCLEOTIDE SEQUENCE [LARGE SCALE GENOMIC DNA]</scope>
    <source>
        <strain evidence="2">B10K-DU-001-65</strain>
        <tissue evidence="2">Muscle</tissue>
    </source>
</reference>
<dbReference type="AlphaFoldDB" id="A0A7K5RE89"/>
<proteinExistence type="predicted"/>
<sequence>MCSPEPINCFPVLMNILSNTFLRLFNSPARFRVWSKLFYARENSELKHYIFFGLFTYLLVLAAGLPPLFAMSNVEDYKVKSTSCRWSYTRGECDAM</sequence>
<evidence type="ECO:0000313" key="2">
    <source>
        <dbReference type="EMBL" id="NWT78019.1"/>
    </source>
</evidence>
<feature type="non-terminal residue" evidence="2">
    <location>
        <position position="96"/>
    </location>
</feature>
<keyword evidence="1" id="KW-1133">Transmembrane helix</keyword>
<feature type="non-terminal residue" evidence="2">
    <location>
        <position position="1"/>
    </location>
</feature>
<feature type="transmembrane region" description="Helical" evidence="1">
    <location>
        <begin position="49"/>
        <end position="70"/>
    </location>
</feature>
<dbReference type="EMBL" id="VYXG01000506">
    <property type="protein sequence ID" value="NWT78019.1"/>
    <property type="molecule type" value="Genomic_DNA"/>
</dbReference>
<name>A0A7K5RE89_LANLU</name>
<evidence type="ECO:0000256" key="1">
    <source>
        <dbReference type="SAM" id="Phobius"/>
    </source>
</evidence>
<evidence type="ECO:0000313" key="3">
    <source>
        <dbReference type="Proteomes" id="UP000547499"/>
    </source>
</evidence>
<organism evidence="2 3">
    <name type="scientific">Lanius ludovicianus</name>
    <name type="common">Loggerhead shrike</name>
    <dbReference type="NCBI Taxonomy" id="28713"/>
    <lineage>
        <taxon>Eukaryota</taxon>
        <taxon>Metazoa</taxon>
        <taxon>Chordata</taxon>
        <taxon>Craniata</taxon>
        <taxon>Vertebrata</taxon>
        <taxon>Euteleostomi</taxon>
        <taxon>Archelosauria</taxon>
        <taxon>Archosauria</taxon>
        <taxon>Dinosauria</taxon>
        <taxon>Saurischia</taxon>
        <taxon>Theropoda</taxon>
        <taxon>Coelurosauria</taxon>
        <taxon>Aves</taxon>
        <taxon>Neognathae</taxon>
        <taxon>Neoaves</taxon>
        <taxon>Telluraves</taxon>
        <taxon>Australaves</taxon>
        <taxon>Passeriformes</taxon>
        <taxon>Corvoidea</taxon>
        <taxon>Laniidae</taxon>
        <taxon>Lanius</taxon>
    </lineage>
</organism>
<keyword evidence="3" id="KW-1185">Reference proteome</keyword>
<dbReference type="Proteomes" id="UP000547499">
    <property type="component" value="Unassembled WGS sequence"/>
</dbReference>
<gene>
    <name evidence="2" type="primary">Abca9_3</name>
    <name evidence="2" type="ORF">LANLUD_R15796</name>
</gene>
<accession>A0A7K5RE89</accession>